<keyword evidence="4" id="KW-0963">Cytoplasm</keyword>
<comment type="subcellular location">
    <subcellularLocation>
        <location evidence="1">Cytoplasm</location>
    </subcellularLocation>
</comment>
<gene>
    <name evidence="8" type="primary">Aste57867_13709</name>
    <name evidence="7" type="ORF">As57867_013659</name>
    <name evidence="8" type="ORF">ASTE57867_13709</name>
</gene>
<dbReference type="AlphaFoldDB" id="A0A485KZJ1"/>
<dbReference type="GO" id="GO:0005096">
    <property type="term" value="F:GTPase activator activity"/>
    <property type="evidence" value="ECO:0007669"/>
    <property type="project" value="UniProtKB-KW"/>
</dbReference>
<dbReference type="GO" id="GO:0005737">
    <property type="term" value="C:cytoplasm"/>
    <property type="evidence" value="ECO:0007669"/>
    <property type="project" value="UniProtKB-SubCell"/>
</dbReference>
<evidence type="ECO:0000259" key="5">
    <source>
        <dbReference type="Pfam" id="PF14655"/>
    </source>
</evidence>
<dbReference type="Pfam" id="PF14656">
    <property type="entry name" value="RAB3GAP2_C"/>
    <property type="match status" value="1"/>
</dbReference>
<reference evidence="8 9" key="1">
    <citation type="submission" date="2019-03" db="EMBL/GenBank/DDBJ databases">
        <authorList>
            <person name="Gaulin E."/>
            <person name="Dumas B."/>
        </authorList>
    </citation>
    <scope>NUCLEOTIDE SEQUENCE [LARGE SCALE GENOMIC DNA]</scope>
    <source>
        <strain evidence="8">CBS 568.67</strain>
    </source>
</reference>
<feature type="domain" description="Rab3GAP regulatory subunit C-terminal" evidence="6">
    <location>
        <begin position="1121"/>
        <end position="1241"/>
    </location>
</feature>
<keyword evidence="9" id="KW-1185">Reference proteome</keyword>
<dbReference type="PANTHER" id="PTHR12472:SF0">
    <property type="entry name" value="RAB3 GTPASE-ACTIVATING PROTEIN NON-CATALYTIC SUBUNIT"/>
    <property type="match status" value="1"/>
</dbReference>
<evidence type="ECO:0000256" key="3">
    <source>
        <dbReference type="ARBA" id="ARBA00022468"/>
    </source>
</evidence>
<evidence type="ECO:0000259" key="6">
    <source>
        <dbReference type="Pfam" id="PF14656"/>
    </source>
</evidence>
<organism evidence="8 9">
    <name type="scientific">Aphanomyces stellatus</name>
    <dbReference type="NCBI Taxonomy" id="120398"/>
    <lineage>
        <taxon>Eukaryota</taxon>
        <taxon>Sar</taxon>
        <taxon>Stramenopiles</taxon>
        <taxon>Oomycota</taxon>
        <taxon>Saprolegniomycetes</taxon>
        <taxon>Saprolegniales</taxon>
        <taxon>Verrucalvaceae</taxon>
        <taxon>Aphanomyces</taxon>
    </lineage>
</organism>
<evidence type="ECO:0000256" key="4">
    <source>
        <dbReference type="ARBA" id="ARBA00022490"/>
    </source>
</evidence>
<dbReference type="OrthoDB" id="38572at2759"/>
<dbReference type="Proteomes" id="UP000332933">
    <property type="component" value="Unassembled WGS sequence"/>
</dbReference>
<dbReference type="Pfam" id="PF14655">
    <property type="entry name" value="RAB3GAP2_N"/>
    <property type="match status" value="1"/>
</dbReference>
<feature type="domain" description="Rab3-GAP regulatory subunit N-terminal" evidence="5">
    <location>
        <begin position="217"/>
        <end position="377"/>
    </location>
</feature>
<keyword evidence="3" id="KW-0343">GTPase activation</keyword>
<dbReference type="PANTHER" id="PTHR12472">
    <property type="entry name" value="RAB3-GAP REGULATORY DOMAIN"/>
    <property type="match status" value="1"/>
</dbReference>
<evidence type="ECO:0000256" key="1">
    <source>
        <dbReference type="ARBA" id="ARBA00004496"/>
    </source>
</evidence>
<dbReference type="InterPro" id="IPR032839">
    <property type="entry name" value="RAB3GAP_N"/>
</dbReference>
<protein>
    <submittedName>
        <fullName evidence="8">Aste57867_13709 protein</fullName>
    </submittedName>
</protein>
<proteinExistence type="inferred from homology"/>
<reference evidence="7" key="2">
    <citation type="submission" date="2019-06" db="EMBL/GenBank/DDBJ databases">
        <title>Genomics analysis of Aphanomyces spp. identifies a new class of oomycete effector associated with host adaptation.</title>
        <authorList>
            <person name="Gaulin E."/>
        </authorList>
    </citation>
    <scope>NUCLEOTIDE SEQUENCE</scope>
    <source>
        <strain evidence="7">CBS 578.67</strain>
    </source>
</reference>
<name>A0A485KZJ1_9STRA</name>
<evidence type="ECO:0000313" key="7">
    <source>
        <dbReference type="EMBL" id="KAF0695466.1"/>
    </source>
</evidence>
<accession>A0A485KZJ1</accession>
<evidence type="ECO:0000313" key="8">
    <source>
        <dbReference type="EMBL" id="VFT90542.1"/>
    </source>
</evidence>
<comment type="similarity">
    <text evidence="2">Belongs to the Rab3-GAP regulatory subunit family.</text>
</comment>
<dbReference type="InterPro" id="IPR036322">
    <property type="entry name" value="WD40_repeat_dom_sf"/>
</dbReference>
<evidence type="ECO:0000313" key="9">
    <source>
        <dbReference type="Proteomes" id="UP000332933"/>
    </source>
</evidence>
<dbReference type="InterPro" id="IPR029257">
    <property type="entry name" value="RAB3GAP2_C"/>
</dbReference>
<dbReference type="EMBL" id="VJMH01005478">
    <property type="protein sequence ID" value="KAF0695466.1"/>
    <property type="molecule type" value="Genomic_DNA"/>
</dbReference>
<dbReference type="EMBL" id="CAADRA010005499">
    <property type="protein sequence ID" value="VFT90542.1"/>
    <property type="molecule type" value="Genomic_DNA"/>
</dbReference>
<sequence length="1277" mass="141401">MRELGLYRCPVSAVLDVAPDLWICVQDDTTKQHWLFGPKASEKVRLQFSPDTMDAMKQGSYDASMVTPARFYPVPTASNTYDVALGLSNGYVCVFNSAGEELFSLACHQGPVFRLEWNFHSAKPLSRELYVLFADMALVVIEWEMDPVAPKRYWRKYSLNGQRDIVGILPCRDTKASLFQSQPRAGLQTFVAVGCDPIVGFYHAGMLRVLLVLILVLASFLGHEGTSLFRMAHLASAVATRAAGAVWSLARNWGWPQDTESDTVNAVPTDLGIHVTLGLPDTSRRRARDLNLSPNGKLGLVPDTLGRILLVDTSSMLLIRLWKGYRDAQCGWMTHASGAEKGLYMVFYSARRGLIEVWRARHGPRVLCLPIGAQAKLKLCTCVAKGGTATCVVVWEQTDGQCAPFQVELDGGSTTAIMQYLSQAKREEESFLLHQLLDGVAAAAACGADASKLPPLLEQMKGLTTLTAVETLADALHEPSMGVLPASFHRDALRILLEVARKDRPWEDETQAAFADLLVMWTLEWKVHLIQGYMDLLGQVTAKSFASLFDEDELLTRMTKWNQVYQPPTAASPKPPKPLNCLQFVECFEAPWANHALSPDQELSLALLLHRTQRHALSFAEALAQVHATLQSSVVRTTLSTDLERAFVAFCFAPLHGAVFAVQHVQEIHAKLLLDKENARYTALFLDWFFALPLDQLLSMTATNASSSLQRWFQPWVQGSLYPHSIDESEFTLPELHPSLQLVFEKCRTTTQLLHASVLSHHVAHGTHQHANTLQDNTLGQVSATGAGLRWQILEQCLGQCLYLSCLLKVPGKLTVNTIESIDELMKFIAIIHLNTTTASETPDIPYDLKDAWVDAWQASPDTHSVLSVLHSFPQLHHAESLVCFRATMLCTAWTNDRSRMSYLELAIDEIETNAATAATGVRVPLVVYLWEKYIRAQVASIMTYYVELSAGKSNHKGLHPSIAGEFLRLVQQLLALVTDPTDGSKGLSLAPDHLREGSEHTLSQLLEHVVWSGTTSDVENLYRPPAWPASPRESALMRQLYSQPPISMATVELHAQLVSVLLAFTAFPSVVVPLSTLFELSRLCSTNTFEASSKGSTVSRDAPRYDFVMQVLRRDASVGMAVATAFNLPLDKVKQDHAVWLYQSGKDALAEEILDKVLVEPVVVTRLGRVARTRLSLIVSRMRSRAEYAALMSQIPADVTAWICSNQGPLETDPQVAHLDTAPSLTATNALLHQCMQWLPLGTPEQKRCHSMIGVVDRLVEQLKGQRNHGKRVSLG</sequence>
<evidence type="ECO:0000256" key="2">
    <source>
        <dbReference type="ARBA" id="ARBA00008153"/>
    </source>
</evidence>
<dbReference type="InterPro" id="IPR026059">
    <property type="entry name" value="Rab3GAP2"/>
</dbReference>
<dbReference type="SUPFAM" id="SSF50978">
    <property type="entry name" value="WD40 repeat-like"/>
    <property type="match status" value="1"/>
</dbReference>